<feature type="region of interest" description="Disordered" evidence="1">
    <location>
        <begin position="1"/>
        <end position="25"/>
    </location>
</feature>
<dbReference type="SMART" id="SM00858">
    <property type="entry name" value="SAF"/>
    <property type="match status" value="1"/>
</dbReference>
<dbReference type="AlphaFoldDB" id="A0A238VI78"/>
<name>A0A238VI78_9PSEU</name>
<dbReference type="CDD" id="cd11614">
    <property type="entry name" value="SAF_CpaB_FlgA_like"/>
    <property type="match status" value="1"/>
</dbReference>
<dbReference type="OrthoDB" id="4808509at2"/>
<proteinExistence type="predicted"/>
<evidence type="ECO:0000313" key="3">
    <source>
        <dbReference type="EMBL" id="SNR33383.1"/>
    </source>
</evidence>
<dbReference type="Pfam" id="PF08666">
    <property type="entry name" value="SAF"/>
    <property type="match status" value="1"/>
</dbReference>
<evidence type="ECO:0000313" key="4">
    <source>
        <dbReference type="Proteomes" id="UP000198348"/>
    </source>
</evidence>
<dbReference type="EMBL" id="FZNW01000002">
    <property type="protein sequence ID" value="SNR33383.1"/>
    <property type="molecule type" value="Genomic_DNA"/>
</dbReference>
<protein>
    <submittedName>
        <fullName evidence="3">Flp pilus assembly protein CpaB</fullName>
    </submittedName>
</protein>
<dbReference type="RefSeq" id="WP_089299850.1">
    <property type="nucleotide sequence ID" value="NZ_FZNW01000002.1"/>
</dbReference>
<organism evidence="3 4">
    <name type="scientific">Haloechinothrix alba</name>
    <dbReference type="NCBI Taxonomy" id="664784"/>
    <lineage>
        <taxon>Bacteria</taxon>
        <taxon>Bacillati</taxon>
        <taxon>Actinomycetota</taxon>
        <taxon>Actinomycetes</taxon>
        <taxon>Pseudonocardiales</taxon>
        <taxon>Pseudonocardiaceae</taxon>
        <taxon>Haloechinothrix</taxon>
    </lineage>
</organism>
<accession>A0A238VI78</accession>
<dbReference type="InterPro" id="IPR013974">
    <property type="entry name" value="SAF"/>
</dbReference>
<evidence type="ECO:0000259" key="2">
    <source>
        <dbReference type="SMART" id="SM00858"/>
    </source>
</evidence>
<sequence length="244" mass="25122">MFTTDHSDFSADHPDRATTSTRAAPLPALLRRRFRRLRRRRPGGRAPRSVQVRRALAASLFVLAAALALAPAGADVAEEPVLTTTADLESGSELNPGDLRVVTMPTELVPAGALDSPEDAAGKVISGAARAGEPLTDARLIEEYGGELSGHPGKTAVPVRLSDAGVGELLRPGTTVDVVAPATAELDGRVVAEEATVLAVRAGTKDRLDGLGGSGKLVLLALDPGTASDVAAVSLHSPVTVTLR</sequence>
<gene>
    <name evidence="3" type="ORF">SAMN06265360_102230</name>
</gene>
<keyword evidence="4" id="KW-1185">Reference proteome</keyword>
<dbReference type="Proteomes" id="UP000198348">
    <property type="component" value="Unassembled WGS sequence"/>
</dbReference>
<feature type="compositionally biased region" description="Basic and acidic residues" evidence="1">
    <location>
        <begin position="1"/>
        <end position="16"/>
    </location>
</feature>
<feature type="domain" description="SAF" evidence="2">
    <location>
        <begin position="79"/>
        <end position="141"/>
    </location>
</feature>
<reference evidence="3 4" key="1">
    <citation type="submission" date="2017-06" db="EMBL/GenBank/DDBJ databases">
        <authorList>
            <person name="Kim H.J."/>
            <person name="Triplett B.A."/>
        </authorList>
    </citation>
    <scope>NUCLEOTIDE SEQUENCE [LARGE SCALE GENOMIC DNA]</scope>
    <source>
        <strain evidence="3 4">DSM 45207</strain>
    </source>
</reference>
<evidence type="ECO:0000256" key="1">
    <source>
        <dbReference type="SAM" id="MobiDB-lite"/>
    </source>
</evidence>